<dbReference type="PROSITE" id="PS50068">
    <property type="entry name" value="LDLRA_2"/>
    <property type="match status" value="1"/>
</dbReference>
<reference evidence="6" key="1">
    <citation type="submission" date="2020-11" db="EMBL/GenBank/DDBJ databases">
        <authorList>
            <person name="Tran Van P."/>
        </authorList>
    </citation>
    <scope>NUCLEOTIDE SEQUENCE</scope>
</reference>
<dbReference type="InterPro" id="IPR023415">
    <property type="entry name" value="LDLR_class-A_CS"/>
</dbReference>
<dbReference type="PROSITE" id="PS01209">
    <property type="entry name" value="LDLRA_1"/>
    <property type="match status" value="1"/>
</dbReference>
<keyword evidence="3" id="KW-0472">Membrane</keyword>
<evidence type="ECO:0000259" key="5">
    <source>
        <dbReference type="PROSITE" id="PS50835"/>
    </source>
</evidence>
<dbReference type="PROSITE" id="PS50835">
    <property type="entry name" value="IG_LIKE"/>
    <property type="match status" value="1"/>
</dbReference>
<dbReference type="InterPro" id="IPR007110">
    <property type="entry name" value="Ig-like_dom"/>
</dbReference>
<dbReference type="SUPFAM" id="SSF48726">
    <property type="entry name" value="Immunoglobulin"/>
    <property type="match status" value="1"/>
</dbReference>
<dbReference type="Proteomes" id="UP000678499">
    <property type="component" value="Unassembled WGS sequence"/>
</dbReference>
<dbReference type="SMART" id="SM00192">
    <property type="entry name" value="LDLa"/>
    <property type="match status" value="1"/>
</dbReference>
<dbReference type="SMART" id="SM00409">
    <property type="entry name" value="IG"/>
    <property type="match status" value="1"/>
</dbReference>
<feature type="transmembrane region" description="Helical" evidence="3">
    <location>
        <begin position="441"/>
        <end position="463"/>
    </location>
</feature>
<feature type="signal peptide" evidence="4">
    <location>
        <begin position="1"/>
        <end position="22"/>
    </location>
</feature>
<keyword evidence="7" id="KW-1185">Reference proteome</keyword>
<dbReference type="OrthoDB" id="19606at2759"/>
<evidence type="ECO:0000256" key="3">
    <source>
        <dbReference type="SAM" id="Phobius"/>
    </source>
</evidence>
<evidence type="ECO:0000256" key="1">
    <source>
        <dbReference type="ARBA" id="ARBA00023157"/>
    </source>
</evidence>
<dbReference type="SUPFAM" id="SSF57424">
    <property type="entry name" value="LDL receptor-like module"/>
    <property type="match status" value="1"/>
</dbReference>
<dbReference type="AlphaFoldDB" id="A0A7R9BUF6"/>
<dbReference type="InterPro" id="IPR002172">
    <property type="entry name" value="LDrepeatLR_classA_rpt"/>
</dbReference>
<gene>
    <name evidence="6" type="ORF">NMOB1V02_LOCUS9090</name>
</gene>
<dbReference type="InterPro" id="IPR036055">
    <property type="entry name" value="LDL_receptor-like_sf"/>
</dbReference>
<feature type="domain" description="Ig-like" evidence="5">
    <location>
        <begin position="9"/>
        <end position="135"/>
    </location>
</feature>
<dbReference type="EMBL" id="OA884907">
    <property type="protein sequence ID" value="CAD7281445.1"/>
    <property type="molecule type" value="Genomic_DNA"/>
</dbReference>
<dbReference type="InterPro" id="IPR036179">
    <property type="entry name" value="Ig-like_dom_sf"/>
</dbReference>
<evidence type="ECO:0000256" key="4">
    <source>
        <dbReference type="SAM" id="SignalP"/>
    </source>
</evidence>
<proteinExistence type="predicted"/>
<dbReference type="InterPro" id="IPR013783">
    <property type="entry name" value="Ig-like_fold"/>
</dbReference>
<dbReference type="CDD" id="cd00096">
    <property type="entry name" value="Ig"/>
    <property type="match status" value="1"/>
</dbReference>
<organism evidence="6">
    <name type="scientific">Notodromas monacha</name>
    <dbReference type="NCBI Taxonomy" id="399045"/>
    <lineage>
        <taxon>Eukaryota</taxon>
        <taxon>Metazoa</taxon>
        <taxon>Ecdysozoa</taxon>
        <taxon>Arthropoda</taxon>
        <taxon>Crustacea</taxon>
        <taxon>Oligostraca</taxon>
        <taxon>Ostracoda</taxon>
        <taxon>Podocopa</taxon>
        <taxon>Podocopida</taxon>
        <taxon>Cypridocopina</taxon>
        <taxon>Cypridoidea</taxon>
        <taxon>Cyprididae</taxon>
        <taxon>Notodromas</taxon>
    </lineage>
</organism>
<accession>A0A7R9BUF6</accession>
<dbReference type="Gene3D" id="2.60.40.10">
    <property type="entry name" value="Immunoglobulins"/>
    <property type="match status" value="1"/>
</dbReference>
<keyword evidence="1" id="KW-1015">Disulfide bond</keyword>
<evidence type="ECO:0000256" key="2">
    <source>
        <dbReference type="PROSITE-ProRule" id="PRU00124"/>
    </source>
</evidence>
<evidence type="ECO:0000313" key="7">
    <source>
        <dbReference type="Proteomes" id="UP000678499"/>
    </source>
</evidence>
<dbReference type="Gene3D" id="4.10.400.10">
    <property type="entry name" value="Low-density Lipoprotein Receptor"/>
    <property type="match status" value="1"/>
</dbReference>
<dbReference type="Pfam" id="PF00057">
    <property type="entry name" value="Ldl_recept_a"/>
    <property type="match status" value="1"/>
</dbReference>
<feature type="chain" id="PRO_5036403057" description="Ig-like domain-containing protein" evidence="4">
    <location>
        <begin position="23"/>
        <end position="474"/>
    </location>
</feature>
<keyword evidence="3" id="KW-0812">Transmembrane</keyword>
<comment type="caution">
    <text evidence="2">Lacks conserved residue(s) required for the propagation of feature annotation.</text>
</comment>
<dbReference type="EMBL" id="CAJPEX010002870">
    <property type="protein sequence ID" value="CAG0921597.1"/>
    <property type="molecule type" value="Genomic_DNA"/>
</dbReference>
<name>A0A7R9BUF6_9CRUS</name>
<protein>
    <recommendedName>
        <fullName evidence="5">Ig-like domain-containing protein</fullName>
    </recommendedName>
</protein>
<keyword evidence="4" id="KW-0732">Signal</keyword>
<dbReference type="InterPro" id="IPR003599">
    <property type="entry name" value="Ig_sub"/>
</dbReference>
<evidence type="ECO:0000313" key="6">
    <source>
        <dbReference type="EMBL" id="CAD7281445.1"/>
    </source>
</evidence>
<dbReference type="CDD" id="cd00112">
    <property type="entry name" value="LDLa"/>
    <property type="match status" value="1"/>
</dbReference>
<sequence>MREKTRFFPYLLLVPVFRYVTCLDASVIQISASYGFQEAAPKKFHNGTQMFIVLSMTDVNISCAVSGAELVGASVPRYLVTWTLPEARHASDGRVTNFSTSPLQNERVLLLRNATRDDDGLYRCEARVSSDDGIEQVLAQNVRLYVIKNPNVCNENWFRCHGKKSCIHPRYICDGQEDCNEPSDEAMDVCGRPCDGKVYCSEEGRCLSPEFCCPGLLSNQCTPDICCNFQLQLHANFSVHGDVGRTGRNWKEGLDASNLEYMQTYKFIVMVYRVQIIAGQYVAPPPSYNEAVQAGGGSNSGNNSRRHQQLRQEWSQSAFVPLLRDEMGPPPPYASRDTLAGLGAVADINQNNVESIEENNNHLPSRLDELVEEYAMFLANFRKEIREDGLGIARAGSDRRHRPRGGSITGESIGERKTFQEACFKWNLGRPSRATKRVLKFILGSGFTVLALGLSLSIVGFVISEEAASKRSEA</sequence>
<keyword evidence="3" id="KW-1133">Transmembrane helix</keyword>